<keyword evidence="7 13" id="KW-0479">Metal-binding</keyword>
<evidence type="ECO:0000256" key="4">
    <source>
        <dbReference type="ARBA" id="ARBA00010617"/>
    </source>
</evidence>
<comment type="similarity">
    <text evidence="4 14">Belongs to the cytochrome P450 family.</text>
</comment>
<dbReference type="EMBL" id="JASBNA010000081">
    <property type="protein sequence ID" value="KAK7677862.1"/>
    <property type="molecule type" value="Genomic_DNA"/>
</dbReference>
<keyword evidence="5 13" id="KW-0349">Heme</keyword>
<keyword evidence="8" id="KW-1133">Transmembrane helix</keyword>
<evidence type="ECO:0000256" key="15">
    <source>
        <dbReference type="SAM" id="SignalP"/>
    </source>
</evidence>
<dbReference type="SUPFAM" id="SSF48264">
    <property type="entry name" value="Cytochrome P450"/>
    <property type="match status" value="1"/>
</dbReference>
<keyword evidence="6" id="KW-0812">Transmembrane</keyword>
<dbReference type="Gene3D" id="1.10.630.10">
    <property type="entry name" value="Cytochrome P450"/>
    <property type="match status" value="1"/>
</dbReference>
<dbReference type="PRINTS" id="PR00385">
    <property type="entry name" value="P450"/>
</dbReference>
<dbReference type="GO" id="GO:0005506">
    <property type="term" value="F:iron ion binding"/>
    <property type="evidence" value="ECO:0007669"/>
    <property type="project" value="InterPro"/>
</dbReference>
<dbReference type="InterPro" id="IPR001128">
    <property type="entry name" value="Cyt_P450"/>
</dbReference>
<sequence length="442" mass="50366">MDIPSYCLSLLAVFSCCMLYRSWGKQGARPYPLGPIRLPFLGSVHLLPQKYQEKGFAEWGNRYGSLVFAKLFQTPTIIINSWEVARDLMEKRSGNYSSRPRLILMVEMFGWQNALTTIPYNDRFKLIRKWIQTAFRTKEALERFEEIQRREVGVFLNNVLSTPDGWVSHLTRFSASIVMETTYGHQVTGNDDKFIGIGERAAKATAKAGSAGSMLVDFLPFMRLIPAWCPGGGFKTEAAAVKKLVRELYDAPYNMVRENMKTGTAKASFTSSLIEQLDREGQLTYEYEEMIKGAAATIYGAGTETTATVMNTFILAMVRNPGVYKKLQEEIDRVVGSERLPDLHDREALPYTECVIKETYRWRVPLPLGLPHNTITEDTYDGYYIPENTLVIPNIWAMSQEEDIYSKPTEFRPERFLDKTPLDPRNIIFGFGRRQCPGNELA</sequence>
<comment type="cofactor">
    <cofactor evidence="1 13">
        <name>heme</name>
        <dbReference type="ChEBI" id="CHEBI:30413"/>
    </cofactor>
</comment>
<accession>A0AAW0FKT4</accession>
<dbReference type="InterPro" id="IPR017972">
    <property type="entry name" value="Cyt_P450_CS"/>
</dbReference>
<feature type="binding site" description="axial binding residue" evidence="13">
    <location>
        <position position="436"/>
    </location>
    <ligand>
        <name>heme</name>
        <dbReference type="ChEBI" id="CHEBI:30413"/>
    </ligand>
    <ligandPart>
        <name>Fe</name>
        <dbReference type="ChEBI" id="CHEBI:18248"/>
    </ligandPart>
</feature>
<name>A0AAW0FKT4_9APHY</name>
<dbReference type="PANTHER" id="PTHR46300">
    <property type="entry name" value="P450, PUTATIVE (EUROFUNG)-RELATED-RELATED"/>
    <property type="match status" value="1"/>
</dbReference>
<comment type="subcellular location">
    <subcellularLocation>
        <location evidence="2">Membrane</location>
    </subcellularLocation>
</comment>
<evidence type="ECO:0000256" key="11">
    <source>
        <dbReference type="ARBA" id="ARBA00023033"/>
    </source>
</evidence>
<evidence type="ECO:0000313" key="16">
    <source>
        <dbReference type="EMBL" id="KAK7677862.1"/>
    </source>
</evidence>
<evidence type="ECO:0000256" key="10">
    <source>
        <dbReference type="ARBA" id="ARBA00023004"/>
    </source>
</evidence>
<evidence type="ECO:0008006" key="18">
    <source>
        <dbReference type="Google" id="ProtNLM"/>
    </source>
</evidence>
<dbReference type="CDD" id="cd11065">
    <property type="entry name" value="CYP64-like"/>
    <property type="match status" value="1"/>
</dbReference>
<dbReference type="PANTHER" id="PTHR46300:SF2">
    <property type="entry name" value="CYTOCHROME P450 MONOOXYGENASE ALNH-RELATED"/>
    <property type="match status" value="1"/>
</dbReference>
<keyword evidence="12" id="KW-0472">Membrane</keyword>
<dbReference type="InterPro" id="IPR002401">
    <property type="entry name" value="Cyt_P450_E_grp-I"/>
</dbReference>
<evidence type="ECO:0000256" key="12">
    <source>
        <dbReference type="ARBA" id="ARBA00023136"/>
    </source>
</evidence>
<evidence type="ECO:0000313" key="17">
    <source>
        <dbReference type="Proteomes" id="UP001385951"/>
    </source>
</evidence>
<evidence type="ECO:0000256" key="14">
    <source>
        <dbReference type="RuleBase" id="RU000461"/>
    </source>
</evidence>
<gene>
    <name evidence="16" type="ORF">QCA50_019174</name>
</gene>
<dbReference type="Proteomes" id="UP001385951">
    <property type="component" value="Unassembled WGS sequence"/>
</dbReference>
<dbReference type="GO" id="GO:0004497">
    <property type="term" value="F:monooxygenase activity"/>
    <property type="evidence" value="ECO:0007669"/>
    <property type="project" value="UniProtKB-KW"/>
</dbReference>
<proteinExistence type="inferred from homology"/>
<dbReference type="Pfam" id="PF00067">
    <property type="entry name" value="p450"/>
    <property type="match status" value="1"/>
</dbReference>
<keyword evidence="17" id="KW-1185">Reference proteome</keyword>
<comment type="caution">
    <text evidence="16">The sequence shown here is derived from an EMBL/GenBank/DDBJ whole genome shotgun (WGS) entry which is preliminary data.</text>
</comment>
<evidence type="ECO:0000256" key="13">
    <source>
        <dbReference type="PIRSR" id="PIRSR602401-1"/>
    </source>
</evidence>
<keyword evidence="10 13" id="KW-0408">Iron</keyword>
<dbReference type="GO" id="GO:0020037">
    <property type="term" value="F:heme binding"/>
    <property type="evidence" value="ECO:0007669"/>
    <property type="project" value="InterPro"/>
</dbReference>
<feature type="signal peptide" evidence="15">
    <location>
        <begin position="1"/>
        <end position="24"/>
    </location>
</feature>
<dbReference type="PRINTS" id="PR00463">
    <property type="entry name" value="EP450I"/>
</dbReference>
<evidence type="ECO:0000256" key="8">
    <source>
        <dbReference type="ARBA" id="ARBA00022989"/>
    </source>
</evidence>
<reference evidence="16 17" key="1">
    <citation type="submission" date="2022-09" db="EMBL/GenBank/DDBJ databases">
        <authorList>
            <person name="Palmer J.M."/>
        </authorList>
    </citation>
    <scope>NUCLEOTIDE SEQUENCE [LARGE SCALE GENOMIC DNA]</scope>
    <source>
        <strain evidence="16 17">DSM 7382</strain>
    </source>
</reference>
<dbReference type="InterPro" id="IPR036396">
    <property type="entry name" value="Cyt_P450_sf"/>
</dbReference>
<comment type="pathway">
    <text evidence="3">Secondary metabolite biosynthesis.</text>
</comment>
<organism evidence="16 17">
    <name type="scientific">Cerrena zonata</name>
    <dbReference type="NCBI Taxonomy" id="2478898"/>
    <lineage>
        <taxon>Eukaryota</taxon>
        <taxon>Fungi</taxon>
        <taxon>Dikarya</taxon>
        <taxon>Basidiomycota</taxon>
        <taxon>Agaricomycotina</taxon>
        <taxon>Agaricomycetes</taxon>
        <taxon>Polyporales</taxon>
        <taxon>Cerrenaceae</taxon>
        <taxon>Cerrena</taxon>
    </lineage>
</organism>
<dbReference type="AlphaFoldDB" id="A0AAW0FKT4"/>
<dbReference type="GO" id="GO:0016020">
    <property type="term" value="C:membrane"/>
    <property type="evidence" value="ECO:0007669"/>
    <property type="project" value="UniProtKB-SubCell"/>
</dbReference>
<evidence type="ECO:0000256" key="5">
    <source>
        <dbReference type="ARBA" id="ARBA00022617"/>
    </source>
</evidence>
<protein>
    <recommendedName>
        <fullName evidence="18">Cytochrome P450</fullName>
    </recommendedName>
</protein>
<keyword evidence="9 14" id="KW-0560">Oxidoreductase</keyword>
<keyword evidence="15" id="KW-0732">Signal</keyword>
<feature type="chain" id="PRO_5043553004" description="Cytochrome P450" evidence="15">
    <location>
        <begin position="25"/>
        <end position="442"/>
    </location>
</feature>
<evidence type="ECO:0000256" key="9">
    <source>
        <dbReference type="ARBA" id="ARBA00023002"/>
    </source>
</evidence>
<dbReference type="PROSITE" id="PS00086">
    <property type="entry name" value="CYTOCHROME_P450"/>
    <property type="match status" value="1"/>
</dbReference>
<evidence type="ECO:0000256" key="6">
    <source>
        <dbReference type="ARBA" id="ARBA00022692"/>
    </source>
</evidence>
<keyword evidence="11 14" id="KW-0503">Monooxygenase</keyword>
<dbReference type="InterPro" id="IPR050364">
    <property type="entry name" value="Cytochrome_P450_fung"/>
</dbReference>
<evidence type="ECO:0000256" key="3">
    <source>
        <dbReference type="ARBA" id="ARBA00005179"/>
    </source>
</evidence>
<evidence type="ECO:0000256" key="1">
    <source>
        <dbReference type="ARBA" id="ARBA00001971"/>
    </source>
</evidence>
<evidence type="ECO:0000256" key="7">
    <source>
        <dbReference type="ARBA" id="ARBA00022723"/>
    </source>
</evidence>
<evidence type="ECO:0000256" key="2">
    <source>
        <dbReference type="ARBA" id="ARBA00004370"/>
    </source>
</evidence>
<dbReference type="GO" id="GO:0016705">
    <property type="term" value="F:oxidoreductase activity, acting on paired donors, with incorporation or reduction of molecular oxygen"/>
    <property type="evidence" value="ECO:0007669"/>
    <property type="project" value="InterPro"/>
</dbReference>